<dbReference type="RefSeq" id="WP_161352110.1">
    <property type="nucleotide sequence ID" value="NZ_WTUX01000017.1"/>
</dbReference>
<name>A0A845M8P8_9RHOB</name>
<sequence length="136" mass="14425">MGAQGADVFEDTASVNWLEGDYATSGASAVADALDTAAGRPVTEVLERDEGARARAAAEVVAVACGDLPEEINSDQLATLNAHGSDVRAMADPKGRARAALERLISENSVLHEAWTQGDHQSDWVAALNDLRRRLR</sequence>
<organism evidence="1 2">
    <name type="scientific">Maritimibacter harenae</name>
    <dbReference type="NCBI Taxonomy" id="2606218"/>
    <lineage>
        <taxon>Bacteria</taxon>
        <taxon>Pseudomonadati</taxon>
        <taxon>Pseudomonadota</taxon>
        <taxon>Alphaproteobacteria</taxon>
        <taxon>Rhodobacterales</taxon>
        <taxon>Roseobacteraceae</taxon>
        <taxon>Maritimibacter</taxon>
    </lineage>
</organism>
<reference evidence="1 2" key="1">
    <citation type="submission" date="2019-12" db="EMBL/GenBank/DDBJ databases">
        <title>Maritimibacter sp. nov. sp. isolated from sea sand.</title>
        <authorList>
            <person name="Kim J."/>
            <person name="Jeong S.E."/>
            <person name="Jung H.S."/>
            <person name="Jeon C.O."/>
        </authorList>
    </citation>
    <scope>NUCLEOTIDE SEQUENCE [LARGE SCALE GENOMIC DNA]</scope>
    <source>
        <strain evidence="1 2">DP07</strain>
    </source>
</reference>
<dbReference type="Pfam" id="PF14078">
    <property type="entry name" value="DUF4259"/>
    <property type="match status" value="1"/>
</dbReference>
<keyword evidence="2" id="KW-1185">Reference proteome</keyword>
<evidence type="ECO:0000313" key="2">
    <source>
        <dbReference type="Proteomes" id="UP000467322"/>
    </source>
</evidence>
<accession>A0A845M8P8</accession>
<protein>
    <submittedName>
        <fullName evidence="1">DUF4259 domain-containing protein</fullName>
    </submittedName>
</protein>
<gene>
    <name evidence="1" type="ORF">GQE99_13255</name>
</gene>
<dbReference type="AlphaFoldDB" id="A0A845M8P8"/>
<evidence type="ECO:0000313" key="1">
    <source>
        <dbReference type="EMBL" id="MZR13983.1"/>
    </source>
</evidence>
<dbReference type="EMBL" id="WTUX01000017">
    <property type="protein sequence ID" value="MZR13983.1"/>
    <property type="molecule type" value="Genomic_DNA"/>
</dbReference>
<dbReference type="InterPro" id="IPR025355">
    <property type="entry name" value="DUF4259"/>
</dbReference>
<comment type="caution">
    <text evidence="1">The sequence shown here is derived from an EMBL/GenBank/DDBJ whole genome shotgun (WGS) entry which is preliminary data.</text>
</comment>
<dbReference type="Proteomes" id="UP000467322">
    <property type="component" value="Unassembled WGS sequence"/>
</dbReference>
<proteinExistence type="predicted"/>